<evidence type="ECO:0000313" key="3">
    <source>
        <dbReference type="EMBL" id="MBP2318058.1"/>
    </source>
</evidence>
<dbReference type="PANTHER" id="PTHR44329:SF214">
    <property type="entry name" value="PROTEIN KINASE DOMAIN-CONTAINING PROTEIN"/>
    <property type="match status" value="1"/>
</dbReference>
<feature type="compositionally biased region" description="Basic and acidic residues" evidence="1">
    <location>
        <begin position="559"/>
        <end position="577"/>
    </location>
</feature>
<evidence type="ECO:0000256" key="1">
    <source>
        <dbReference type="SAM" id="MobiDB-lite"/>
    </source>
</evidence>
<name>A0ABS4T0X5_9MICC</name>
<organism evidence="3 4">
    <name type="scientific">Nesterenkonia lacusekhoensis</name>
    <dbReference type="NCBI Taxonomy" id="150832"/>
    <lineage>
        <taxon>Bacteria</taxon>
        <taxon>Bacillati</taxon>
        <taxon>Actinomycetota</taxon>
        <taxon>Actinomycetes</taxon>
        <taxon>Micrococcales</taxon>
        <taxon>Micrococcaceae</taxon>
        <taxon>Nesterenkonia</taxon>
    </lineage>
</organism>
<dbReference type="InterPro" id="IPR011009">
    <property type="entry name" value="Kinase-like_dom_sf"/>
</dbReference>
<reference evidence="3 4" key="1">
    <citation type="submission" date="2021-03" db="EMBL/GenBank/DDBJ databases">
        <title>Sequencing the genomes of 1000 actinobacteria strains.</title>
        <authorList>
            <person name="Klenk H.-P."/>
        </authorList>
    </citation>
    <scope>NUCLEOTIDE SEQUENCE [LARGE SCALE GENOMIC DNA]</scope>
    <source>
        <strain evidence="3 4">DSM 12544</strain>
    </source>
</reference>
<dbReference type="Gene3D" id="1.10.510.10">
    <property type="entry name" value="Transferase(Phosphotransferase) domain 1"/>
    <property type="match status" value="1"/>
</dbReference>
<keyword evidence="3" id="KW-0808">Transferase</keyword>
<feature type="region of interest" description="Disordered" evidence="1">
    <location>
        <begin position="553"/>
        <end position="584"/>
    </location>
</feature>
<dbReference type="Gene3D" id="3.30.200.20">
    <property type="entry name" value="Phosphorylase Kinase, domain 1"/>
    <property type="match status" value="1"/>
</dbReference>
<keyword evidence="3" id="KW-0418">Kinase</keyword>
<dbReference type="GO" id="GO:0004674">
    <property type="term" value="F:protein serine/threonine kinase activity"/>
    <property type="evidence" value="ECO:0007669"/>
    <property type="project" value="UniProtKB-KW"/>
</dbReference>
<keyword evidence="3" id="KW-0723">Serine/threonine-protein kinase</keyword>
<keyword evidence="4" id="KW-1185">Reference proteome</keyword>
<dbReference type="CDD" id="cd14014">
    <property type="entry name" value="STKc_PknB_like"/>
    <property type="match status" value="1"/>
</dbReference>
<feature type="region of interest" description="Disordered" evidence="1">
    <location>
        <begin position="389"/>
        <end position="409"/>
    </location>
</feature>
<dbReference type="Pfam" id="PF00069">
    <property type="entry name" value="Pkinase"/>
    <property type="match status" value="1"/>
</dbReference>
<dbReference type="PROSITE" id="PS50011">
    <property type="entry name" value="PROTEIN_KINASE_DOM"/>
    <property type="match status" value="1"/>
</dbReference>
<feature type="domain" description="Protein kinase" evidence="2">
    <location>
        <begin position="32"/>
        <end position="314"/>
    </location>
</feature>
<dbReference type="InterPro" id="IPR051681">
    <property type="entry name" value="Ser/Thr_Kinases-Pseudokinases"/>
</dbReference>
<evidence type="ECO:0000313" key="4">
    <source>
        <dbReference type="Proteomes" id="UP001519331"/>
    </source>
</evidence>
<comment type="caution">
    <text evidence="3">The sequence shown here is derived from an EMBL/GenBank/DDBJ whole genome shotgun (WGS) entry which is preliminary data.</text>
</comment>
<dbReference type="Proteomes" id="UP001519331">
    <property type="component" value="Unassembled WGS sequence"/>
</dbReference>
<feature type="region of interest" description="Disordered" evidence="1">
    <location>
        <begin position="72"/>
        <end position="95"/>
    </location>
</feature>
<sequence>MEKRSTVVEDWGSVGVMQSNDETQRPPTVPGFSVRRLLGTGGAATVWLIRRAGAASPQMRSLPEEIALKLPHGAPEPHTIPRAETDAPTQAQSQAAPEDIRAELQAMEPLRHPHIVRAYGAVQTSRGTGLLLEPYTGGSLSALIRAEGRIGPGELVTVLSPVAEATAHLHGLGAVHGDISAGNILLAPDGRPALADLGEAQLLGTSLSERGTPGFMAPEREDLMRENLRRSQQEERSLSRRLARDLAPEADVYSLAAVCWFALTGERPPRVRERMPLSAHCPQAPPRLVRLLEEALAEHPEDRPSAGEFAHDLFRAAPAQPVDLSAHVDDEVLPELPTRLPDPQDGPRLRLSGAVRSRAVLAAAAAALLLGLGAAVWWGTSGDDVADSAVGHAGGTREADDLTPDPEAADTPEAHEALELLAQDEPVDALDGIVELRSEALSDPSSDLPQTYTVDDSPALTAERELMDTLHASQITYEDPALRIEPLDGTAEAPTTGDSHEIVAAAEDESVLDVRVSVYDVRTDQLHSQDVRLVLHRVEGSWLLYEVQDLDPLGVDAGDQSRPETESGPDGRRRPDGEAGADGA</sequence>
<dbReference type="PANTHER" id="PTHR44329">
    <property type="entry name" value="SERINE/THREONINE-PROTEIN KINASE TNNI3K-RELATED"/>
    <property type="match status" value="1"/>
</dbReference>
<dbReference type="RefSeq" id="WP_210048385.1">
    <property type="nucleotide sequence ID" value="NZ_JAGINX010000001.1"/>
</dbReference>
<proteinExistence type="predicted"/>
<protein>
    <submittedName>
        <fullName evidence="3">Serine/threonine protein kinase</fullName>
    </submittedName>
</protein>
<evidence type="ECO:0000259" key="2">
    <source>
        <dbReference type="PROSITE" id="PS50011"/>
    </source>
</evidence>
<accession>A0ABS4T0X5</accession>
<dbReference type="EMBL" id="JAGINX010000001">
    <property type="protein sequence ID" value="MBP2318058.1"/>
    <property type="molecule type" value="Genomic_DNA"/>
</dbReference>
<dbReference type="InterPro" id="IPR000719">
    <property type="entry name" value="Prot_kinase_dom"/>
</dbReference>
<dbReference type="SUPFAM" id="SSF56112">
    <property type="entry name" value="Protein kinase-like (PK-like)"/>
    <property type="match status" value="1"/>
</dbReference>
<gene>
    <name evidence="3" type="ORF">JOF45_001077</name>
</gene>